<organism evidence="2 3">
    <name type="scientific">Lentzea indica</name>
    <dbReference type="NCBI Taxonomy" id="2604800"/>
    <lineage>
        <taxon>Bacteria</taxon>
        <taxon>Bacillati</taxon>
        <taxon>Actinomycetota</taxon>
        <taxon>Actinomycetes</taxon>
        <taxon>Pseudonocardiales</taxon>
        <taxon>Pseudonocardiaceae</taxon>
        <taxon>Lentzea</taxon>
    </lineage>
</organism>
<sequence>MVKVVELTAETWALAEGLFSSSKTVEWCFCTWFMQTNAEMKVGDNRAVLRERLGSPIGLLAVDSSGADGSAAGAEAVGWVAVAPRAAYSRLARSKVTAPVSEDISGVWSVTCFYVRRDVRRQGVTSMLLDAAVSYAASAGARVVEGYPIDTAGRSVQAGELYHGRLAMFLDAGFEVVERRGVRRALVRRVLVP</sequence>
<comment type="caution">
    <text evidence="2">The sequence shown here is derived from an EMBL/GenBank/DDBJ whole genome shotgun (WGS) entry which is preliminary data.</text>
</comment>
<dbReference type="CDD" id="cd04301">
    <property type="entry name" value="NAT_SF"/>
    <property type="match status" value="1"/>
</dbReference>
<evidence type="ECO:0000259" key="1">
    <source>
        <dbReference type="PROSITE" id="PS51186"/>
    </source>
</evidence>
<evidence type="ECO:0000313" key="2">
    <source>
        <dbReference type="EMBL" id="NKE63657.1"/>
    </source>
</evidence>
<dbReference type="EMBL" id="VSRL01000393">
    <property type="protein sequence ID" value="NKE63657.1"/>
    <property type="molecule type" value="Genomic_DNA"/>
</dbReference>
<feature type="domain" description="N-acetyltransferase" evidence="1">
    <location>
        <begin position="2"/>
        <end position="193"/>
    </location>
</feature>
<dbReference type="PROSITE" id="PS51186">
    <property type="entry name" value="GNAT"/>
    <property type="match status" value="1"/>
</dbReference>
<dbReference type="SUPFAM" id="SSF55729">
    <property type="entry name" value="Acyl-CoA N-acyltransferases (Nat)"/>
    <property type="match status" value="1"/>
</dbReference>
<protein>
    <submittedName>
        <fullName evidence="2">GNAT family N-acetyltransferase</fullName>
    </submittedName>
</protein>
<dbReference type="InterPro" id="IPR000182">
    <property type="entry name" value="GNAT_dom"/>
</dbReference>
<dbReference type="InterPro" id="IPR016181">
    <property type="entry name" value="Acyl_CoA_acyltransferase"/>
</dbReference>
<keyword evidence="3" id="KW-1185">Reference proteome</keyword>
<name>A0ABX1FYA5_9PSEU</name>
<proteinExistence type="predicted"/>
<dbReference type="Gene3D" id="3.40.630.30">
    <property type="match status" value="1"/>
</dbReference>
<evidence type="ECO:0000313" key="3">
    <source>
        <dbReference type="Proteomes" id="UP001515943"/>
    </source>
</evidence>
<accession>A0ABX1FYA5</accession>
<dbReference type="Pfam" id="PF00583">
    <property type="entry name" value="Acetyltransf_1"/>
    <property type="match status" value="1"/>
</dbReference>
<reference evidence="2 3" key="1">
    <citation type="submission" date="2019-08" db="EMBL/GenBank/DDBJ databases">
        <title>Lentzea from Indian Himalayas.</title>
        <authorList>
            <person name="Mandal S."/>
            <person name="Mallick Gupta A."/>
            <person name="Maiti P.K."/>
            <person name="Sarkar J."/>
            <person name="Mandal S."/>
        </authorList>
    </citation>
    <scope>NUCLEOTIDE SEQUENCE [LARGE SCALE GENOMIC DNA]</scope>
    <source>
        <strain evidence="2 3">PSKA42</strain>
    </source>
</reference>
<dbReference type="Proteomes" id="UP001515943">
    <property type="component" value="Unassembled WGS sequence"/>
</dbReference>
<gene>
    <name evidence="2" type="ORF">FXN61_45860</name>
</gene>